<gene>
    <name evidence="1" type="ORF">KFK09_006429</name>
</gene>
<dbReference type="AlphaFoldDB" id="A0A8T3BRB1"/>
<sequence>MSLQLRCFLGLPMPLSLQGSPEILPSLSSPYVLTTEVFPWSSKSPLFARKFGDFPFSLFSSRDLLRSSYVNCLEMEVEETVVRSEVEKTVEVQKPSIW</sequence>
<dbReference type="EMBL" id="JAGYWB010000006">
    <property type="protein sequence ID" value="KAI0518990.1"/>
    <property type="molecule type" value="Genomic_DNA"/>
</dbReference>
<keyword evidence="2" id="KW-1185">Reference proteome</keyword>
<evidence type="ECO:0000313" key="1">
    <source>
        <dbReference type="EMBL" id="KAI0518990.1"/>
    </source>
</evidence>
<dbReference type="Proteomes" id="UP000829196">
    <property type="component" value="Unassembled WGS sequence"/>
</dbReference>
<reference evidence="1" key="1">
    <citation type="journal article" date="2022" name="Front. Genet.">
        <title>Chromosome-Scale Assembly of the Dendrobium nobile Genome Provides Insights Into the Molecular Mechanism of the Biosynthesis of the Medicinal Active Ingredient of Dendrobium.</title>
        <authorList>
            <person name="Xu Q."/>
            <person name="Niu S.-C."/>
            <person name="Li K.-L."/>
            <person name="Zheng P.-J."/>
            <person name="Zhang X.-J."/>
            <person name="Jia Y."/>
            <person name="Liu Y."/>
            <person name="Niu Y.-X."/>
            <person name="Yu L.-H."/>
            <person name="Chen D.-F."/>
            <person name="Zhang G.-Q."/>
        </authorList>
    </citation>
    <scope>NUCLEOTIDE SEQUENCE</scope>
    <source>
        <tissue evidence="1">Leaf</tissue>
    </source>
</reference>
<accession>A0A8T3BRB1</accession>
<proteinExistence type="predicted"/>
<organism evidence="1 2">
    <name type="scientific">Dendrobium nobile</name>
    <name type="common">Orchid</name>
    <dbReference type="NCBI Taxonomy" id="94219"/>
    <lineage>
        <taxon>Eukaryota</taxon>
        <taxon>Viridiplantae</taxon>
        <taxon>Streptophyta</taxon>
        <taxon>Embryophyta</taxon>
        <taxon>Tracheophyta</taxon>
        <taxon>Spermatophyta</taxon>
        <taxon>Magnoliopsida</taxon>
        <taxon>Liliopsida</taxon>
        <taxon>Asparagales</taxon>
        <taxon>Orchidaceae</taxon>
        <taxon>Epidendroideae</taxon>
        <taxon>Malaxideae</taxon>
        <taxon>Dendrobiinae</taxon>
        <taxon>Dendrobium</taxon>
    </lineage>
</organism>
<comment type="caution">
    <text evidence="1">The sequence shown here is derived from an EMBL/GenBank/DDBJ whole genome shotgun (WGS) entry which is preliminary data.</text>
</comment>
<evidence type="ECO:0000313" key="2">
    <source>
        <dbReference type="Proteomes" id="UP000829196"/>
    </source>
</evidence>
<name>A0A8T3BRB1_DENNO</name>
<protein>
    <submittedName>
        <fullName evidence="1">Uncharacterized protein</fullName>
    </submittedName>
</protein>